<dbReference type="GO" id="GO:0003677">
    <property type="term" value="F:DNA binding"/>
    <property type="evidence" value="ECO:0007669"/>
    <property type="project" value="UniProtKB-UniRule"/>
</dbReference>
<dbReference type="PROSITE" id="PS50950">
    <property type="entry name" value="ZF_THAP"/>
    <property type="match status" value="1"/>
</dbReference>
<dbReference type="SUPFAM" id="SSF57716">
    <property type="entry name" value="Glucocorticoid receptor-like (DNA-binding domain)"/>
    <property type="match status" value="1"/>
</dbReference>
<dbReference type="SMART" id="SM00980">
    <property type="entry name" value="THAP"/>
    <property type="match status" value="1"/>
</dbReference>
<keyword evidence="2 5" id="KW-0863">Zinc-finger</keyword>
<dbReference type="Ensembl" id="ENSSFAT00005054480.1">
    <property type="protein sequence ID" value="ENSSFAP00005052818.1"/>
    <property type="gene ID" value="ENSSFAG00005025273.1"/>
</dbReference>
<evidence type="ECO:0000256" key="6">
    <source>
        <dbReference type="SAM" id="MobiDB-lite"/>
    </source>
</evidence>
<keyword evidence="9" id="KW-1185">Reference proteome</keyword>
<evidence type="ECO:0000256" key="1">
    <source>
        <dbReference type="ARBA" id="ARBA00022723"/>
    </source>
</evidence>
<reference evidence="8" key="3">
    <citation type="submission" date="2025-09" db="UniProtKB">
        <authorList>
            <consortium name="Ensembl"/>
        </authorList>
    </citation>
    <scope>IDENTIFICATION</scope>
</reference>
<name>A0A672JEZ3_SALFA</name>
<keyword evidence="3" id="KW-0862">Zinc</keyword>
<accession>A0A672JEZ3</accession>
<sequence length="131" mass="14929">MAFCDVYDCKNRLTRNASIRIFRVPPGMHPYLANKRHLWQEAIREANGSKQQTPLTNPRVCEAHFISGEASSDFDSPDFVPSVFPRTEKSKTDTQESALSLNNPKKKKKNVCEINLKQMIRRIKLGVVIAI</sequence>
<evidence type="ECO:0000313" key="9">
    <source>
        <dbReference type="Proteomes" id="UP000472267"/>
    </source>
</evidence>
<protein>
    <recommendedName>
        <fullName evidence="7">THAP-type domain-containing protein</fullName>
    </recommendedName>
</protein>
<evidence type="ECO:0000256" key="4">
    <source>
        <dbReference type="ARBA" id="ARBA00023125"/>
    </source>
</evidence>
<dbReference type="InterPro" id="IPR006612">
    <property type="entry name" value="THAP_Znf"/>
</dbReference>
<reference evidence="8" key="1">
    <citation type="submission" date="2019-06" db="EMBL/GenBank/DDBJ databases">
        <authorList>
            <consortium name="Wellcome Sanger Institute Data Sharing"/>
        </authorList>
    </citation>
    <scope>NUCLEOTIDE SEQUENCE [LARGE SCALE GENOMIC DNA]</scope>
</reference>
<keyword evidence="1" id="KW-0479">Metal-binding</keyword>
<dbReference type="InParanoid" id="A0A672JEZ3"/>
<evidence type="ECO:0000256" key="3">
    <source>
        <dbReference type="ARBA" id="ARBA00022833"/>
    </source>
</evidence>
<evidence type="ECO:0000256" key="5">
    <source>
        <dbReference type="PROSITE-ProRule" id="PRU00309"/>
    </source>
</evidence>
<reference evidence="8" key="2">
    <citation type="submission" date="2025-08" db="UniProtKB">
        <authorList>
            <consortium name="Ensembl"/>
        </authorList>
    </citation>
    <scope>IDENTIFICATION</scope>
</reference>
<dbReference type="Proteomes" id="UP000472267">
    <property type="component" value="Chromosome 20"/>
</dbReference>
<dbReference type="AlphaFoldDB" id="A0A672JEZ3"/>
<proteinExistence type="predicted"/>
<organism evidence="8 9">
    <name type="scientific">Salarias fasciatus</name>
    <name type="common">Jewelled blenny</name>
    <name type="synonym">Blennius fasciatus</name>
    <dbReference type="NCBI Taxonomy" id="181472"/>
    <lineage>
        <taxon>Eukaryota</taxon>
        <taxon>Metazoa</taxon>
        <taxon>Chordata</taxon>
        <taxon>Craniata</taxon>
        <taxon>Vertebrata</taxon>
        <taxon>Euteleostomi</taxon>
        <taxon>Actinopterygii</taxon>
        <taxon>Neopterygii</taxon>
        <taxon>Teleostei</taxon>
        <taxon>Neoteleostei</taxon>
        <taxon>Acanthomorphata</taxon>
        <taxon>Ovalentaria</taxon>
        <taxon>Blenniimorphae</taxon>
        <taxon>Blenniiformes</taxon>
        <taxon>Blennioidei</taxon>
        <taxon>Blenniidae</taxon>
        <taxon>Salariinae</taxon>
        <taxon>Salarias</taxon>
    </lineage>
</organism>
<evidence type="ECO:0000313" key="8">
    <source>
        <dbReference type="Ensembl" id="ENSSFAP00005052818.1"/>
    </source>
</evidence>
<feature type="domain" description="THAP-type" evidence="7">
    <location>
        <begin position="1"/>
        <end position="84"/>
    </location>
</feature>
<dbReference type="Pfam" id="PF05485">
    <property type="entry name" value="THAP"/>
    <property type="match status" value="1"/>
</dbReference>
<dbReference type="GO" id="GO:0008270">
    <property type="term" value="F:zinc ion binding"/>
    <property type="evidence" value="ECO:0007669"/>
    <property type="project" value="UniProtKB-KW"/>
</dbReference>
<evidence type="ECO:0000256" key="2">
    <source>
        <dbReference type="ARBA" id="ARBA00022771"/>
    </source>
</evidence>
<feature type="region of interest" description="Disordered" evidence="6">
    <location>
        <begin position="83"/>
        <end position="104"/>
    </location>
</feature>
<keyword evidence="4 5" id="KW-0238">DNA-binding</keyword>
<evidence type="ECO:0000259" key="7">
    <source>
        <dbReference type="PROSITE" id="PS50950"/>
    </source>
</evidence>